<evidence type="ECO:0000259" key="1">
    <source>
        <dbReference type="PROSITE" id="PS50018"/>
    </source>
</evidence>
<evidence type="ECO:0000313" key="3">
    <source>
        <dbReference type="Proteomes" id="UP000673691"/>
    </source>
</evidence>
<protein>
    <recommendedName>
        <fullName evidence="1">Ras-GAP domain-containing protein</fullName>
    </recommendedName>
</protein>
<feature type="non-terminal residue" evidence="2">
    <location>
        <position position="1"/>
    </location>
</feature>
<reference evidence="2 3" key="1">
    <citation type="journal article" name="Sci. Rep.">
        <title>Genome-scale phylogenetic analyses confirm Olpidium as the closest living zoosporic fungus to the non-flagellated, terrestrial fungi.</title>
        <authorList>
            <person name="Chang Y."/>
            <person name="Rochon D."/>
            <person name="Sekimoto S."/>
            <person name="Wang Y."/>
            <person name="Chovatia M."/>
            <person name="Sandor L."/>
            <person name="Salamov A."/>
            <person name="Grigoriev I.V."/>
            <person name="Stajich J.E."/>
            <person name="Spatafora J.W."/>
        </authorList>
    </citation>
    <scope>NUCLEOTIDE SEQUENCE [LARGE SCALE GENOMIC DNA]</scope>
    <source>
        <strain evidence="2">S191</strain>
    </source>
</reference>
<dbReference type="Gene3D" id="1.10.506.10">
    <property type="entry name" value="GTPase Activation - p120gap, domain 1"/>
    <property type="match status" value="1"/>
</dbReference>
<gene>
    <name evidence="2" type="ORF">BJ554DRAFT_236</name>
</gene>
<evidence type="ECO:0000313" key="2">
    <source>
        <dbReference type="EMBL" id="KAG5459365.1"/>
    </source>
</evidence>
<name>A0A8H8DIB9_9FUNG</name>
<dbReference type="OrthoDB" id="28245at2759"/>
<dbReference type="SUPFAM" id="SSF48350">
    <property type="entry name" value="GTPase activation domain, GAP"/>
    <property type="match status" value="1"/>
</dbReference>
<dbReference type="InterPro" id="IPR008936">
    <property type="entry name" value="Rho_GTPase_activation_prot"/>
</dbReference>
<comment type="caution">
    <text evidence="2">The sequence shown here is derived from an EMBL/GenBank/DDBJ whole genome shotgun (WGS) entry which is preliminary data.</text>
</comment>
<dbReference type="EMBL" id="JAEFCI010006955">
    <property type="protein sequence ID" value="KAG5459365.1"/>
    <property type="molecule type" value="Genomic_DNA"/>
</dbReference>
<proteinExistence type="predicted"/>
<dbReference type="AlphaFoldDB" id="A0A8H8DIB9"/>
<dbReference type="PROSITE" id="PS50018">
    <property type="entry name" value="RAS_GTPASE_ACTIV_2"/>
    <property type="match status" value="1"/>
</dbReference>
<dbReference type="Proteomes" id="UP000673691">
    <property type="component" value="Unassembled WGS sequence"/>
</dbReference>
<dbReference type="InterPro" id="IPR001936">
    <property type="entry name" value="RasGAP_dom"/>
</dbReference>
<keyword evidence="3" id="KW-1185">Reference proteome</keyword>
<sequence length="403" mass="43780">RVALTQPEELDGYTSSELGTVLLAVIRHYPENILDAHFRREAGRAFKTGGNRRLVRGGRGYEANVKLGMGLQTCEIWNAIMEHFAQLSEHSVEVLEHVSEGLTLALTPHPDVRIGTDPDMEPRTALQCVRWGDRALTPTEAIDLVDRVTASKPTDSCLHLVEGLLLAPDRMVLEALLRNRRGGQGSPDAVQSSGLLVDVANAIVKTVCSLPGGAGIRTLLEAVVDTEIADVGQRIDVLFRNDSLRSKILTSALLRQPSSKRWLRRVLGPPLETLIRAPPNTFEVDDTTAETKNGGKRRTHVRRASAEKNLLALLDAVIECLEFAFAGRGPQSPRSVRAVCSLVKERTDKAFPGLGDQALVTVFVVRGIAAGMITPYSSGLLRGTINLLEKFRPRSDVVGGTGS</sequence>
<accession>A0A8H8DIB9</accession>
<organism evidence="2 3">
    <name type="scientific">Olpidium bornovanus</name>
    <dbReference type="NCBI Taxonomy" id="278681"/>
    <lineage>
        <taxon>Eukaryota</taxon>
        <taxon>Fungi</taxon>
        <taxon>Fungi incertae sedis</taxon>
        <taxon>Olpidiomycota</taxon>
        <taxon>Olpidiomycotina</taxon>
        <taxon>Olpidiomycetes</taxon>
        <taxon>Olpidiales</taxon>
        <taxon>Olpidiaceae</taxon>
        <taxon>Olpidium</taxon>
    </lineage>
</organism>
<feature type="domain" description="Ras-GAP" evidence="1">
    <location>
        <begin position="219"/>
        <end position="381"/>
    </location>
</feature>